<proteinExistence type="inferred from homology"/>
<comment type="similarity">
    <text evidence="1">Belongs to the GST superfamily.</text>
</comment>
<evidence type="ECO:0000259" key="3">
    <source>
        <dbReference type="PROSITE" id="PS50405"/>
    </source>
</evidence>
<dbReference type="RefSeq" id="WP_116682676.1">
    <property type="nucleotide sequence ID" value="NZ_QURL01000003.1"/>
</dbReference>
<dbReference type="PANTHER" id="PTHR44051">
    <property type="entry name" value="GLUTATHIONE S-TRANSFERASE-RELATED"/>
    <property type="match status" value="1"/>
</dbReference>
<evidence type="ECO:0000256" key="1">
    <source>
        <dbReference type="RuleBase" id="RU003494"/>
    </source>
</evidence>
<keyword evidence="5" id="KW-1185">Reference proteome</keyword>
<dbReference type="SUPFAM" id="SSF47616">
    <property type="entry name" value="GST C-terminal domain-like"/>
    <property type="match status" value="1"/>
</dbReference>
<dbReference type="GO" id="GO:0016740">
    <property type="term" value="F:transferase activity"/>
    <property type="evidence" value="ECO:0007669"/>
    <property type="project" value="UniProtKB-KW"/>
</dbReference>
<name>A0A371X4W9_9HYPH</name>
<dbReference type="AlphaFoldDB" id="A0A371X4W9"/>
<dbReference type="InterPro" id="IPR010987">
    <property type="entry name" value="Glutathione-S-Trfase_C-like"/>
</dbReference>
<dbReference type="InterPro" id="IPR040079">
    <property type="entry name" value="Glutathione_S-Trfase"/>
</dbReference>
<dbReference type="EMBL" id="QURL01000003">
    <property type="protein sequence ID" value="RFC64260.1"/>
    <property type="molecule type" value="Genomic_DNA"/>
</dbReference>
<dbReference type="Pfam" id="PF00043">
    <property type="entry name" value="GST_C"/>
    <property type="match status" value="1"/>
</dbReference>
<dbReference type="SFLD" id="SFLDG01150">
    <property type="entry name" value="Main.1:_Beta-like"/>
    <property type="match status" value="1"/>
</dbReference>
<dbReference type="OrthoDB" id="9810080at2"/>
<dbReference type="Gene3D" id="3.40.30.10">
    <property type="entry name" value="Glutaredoxin"/>
    <property type="match status" value="1"/>
</dbReference>
<dbReference type="Gene3D" id="1.20.1050.10">
    <property type="match status" value="1"/>
</dbReference>
<dbReference type="Proteomes" id="UP000264310">
    <property type="component" value="Unassembled WGS sequence"/>
</dbReference>
<reference evidence="4 5" key="1">
    <citation type="submission" date="2018-08" db="EMBL/GenBank/DDBJ databases">
        <title>Fulvimarina sp. 85, whole genome shotgun sequence.</title>
        <authorList>
            <person name="Tuo L."/>
        </authorList>
    </citation>
    <scope>NUCLEOTIDE SEQUENCE [LARGE SCALE GENOMIC DNA]</scope>
    <source>
        <strain evidence="4 5">85</strain>
    </source>
</reference>
<dbReference type="PROSITE" id="PS50405">
    <property type="entry name" value="GST_CTER"/>
    <property type="match status" value="1"/>
</dbReference>
<dbReference type="SUPFAM" id="SSF52833">
    <property type="entry name" value="Thioredoxin-like"/>
    <property type="match status" value="1"/>
</dbReference>
<sequence length="204" mass="22624">MITVHNLEYSRAMRVVWLLEEIGTPYDLKSYKRTDAYRAPPELKAVHPLGKSPVIEDGALTLSESAAILRYLDDRYGGNAHQPPAHSEDAARHDEWLDFVEGTMSRSVVAHFWGRKSGAPVDEKMRTEFATIMAYLANSLEGRAFLMGETPMLADIQISYLLAMANYAGALADHPSVSAYFERLMAVPAARRAVERCGPVMPPA</sequence>
<dbReference type="InterPro" id="IPR036282">
    <property type="entry name" value="Glutathione-S-Trfase_C_sf"/>
</dbReference>
<dbReference type="SFLD" id="SFLDS00019">
    <property type="entry name" value="Glutathione_Transferase_(cytos"/>
    <property type="match status" value="1"/>
</dbReference>
<protein>
    <submittedName>
        <fullName evidence="4">Glutathione S-transferase</fullName>
    </submittedName>
</protein>
<keyword evidence="4" id="KW-0808">Transferase</keyword>
<dbReference type="CDD" id="cd03046">
    <property type="entry name" value="GST_N_GTT1_like"/>
    <property type="match status" value="1"/>
</dbReference>
<evidence type="ECO:0000259" key="2">
    <source>
        <dbReference type="PROSITE" id="PS50404"/>
    </source>
</evidence>
<dbReference type="InterPro" id="IPR036249">
    <property type="entry name" value="Thioredoxin-like_sf"/>
</dbReference>
<evidence type="ECO:0000313" key="5">
    <source>
        <dbReference type="Proteomes" id="UP000264310"/>
    </source>
</evidence>
<dbReference type="PROSITE" id="PS50404">
    <property type="entry name" value="GST_NTER"/>
    <property type="match status" value="1"/>
</dbReference>
<dbReference type="Pfam" id="PF02798">
    <property type="entry name" value="GST_N"/>
    <property type="match status" value="1"/>
</dbReference>
<comment type="caution">
    <text evidence="4">The sequence shown here is derived from an EMBL/GenBank/DDBJ whole genome shotgun (WGS) entry which is preliminary data.</text>
</comment>
<evidence type="ECO:0000313" key="4">
    <source>
        <dbReference type="EMBL" id="RFC64260.1"/>
    </source>
</evidence>
<accession>A0A371X4W9</accession>
<dbReference type="InterPro" id="IPR004045">
    <property type="entry name" value="Glutathione_S-Trfase_N"/>
</dbReference>
<gene>
    <name evidence="4" type="ORF">DYI37_07935</name>
</gene>
<feature type="domain" description="GST N-terminal" evidence="2">
    <location>
        <begin position="1"/>
        <end position="80"/>
    </location>
</feature>
<dbReference type="SFLD" id="SFLDG00358">
    <property type="entry name" value="Main_(cytGST)"/>
    <property type="match status" value="1"/>
</dbReference>
<feature type="domain" description="GST C-terminal" evidence="3">
    <location>
        <begin position="86"/>
        <end position="203"/>
    </location>
</feature>
<organism evidence="4 5">
    <name type="scientific">Fulvimarina endophytica</name>
    <dbReference type="NCBI Taxonomy" id="2293836"/>
    <lineage>
        <taxon>Bacteria</taxon>
        <taxon>Pseudomonadati</taxon>
        <taxon>Pseudomonadota</taxon>
        <taxon>Alphaproteobacteria</taxon>
        <taxon>Hyphomicrobiales</taxon>
        <taxon>Aurantimonadaceae</taxon>
        <taxon>Fulvimarina</taxon>
    </lineage>
</organism>
<dbReference type="PANTHER" id="PTHR44051:SF9">
    <property type="entry name" value="GLUTATHIONE S-TRANSFERASE 1"/>
    <property type="match status" value="1"/>
</dbReference>
<dbReference type="InterPro" id="IPR004046">
    <property type="entry name" value="GST_C"/>
</dbReference>